<dbReference type="GO" id="GO:0016811">
    <property type="term" value="F:hydrolase activity, acting on carbon-nitrogen (but not peptide) bonds, in linear amides"/>
    <property type="evidence" value="ECO:0007669"/>
    <property type="project" value="TreeGrafter"/>
</dbReference>
<reference evidence="2 3" key="1">
    <citation type="submission" date="2016-03" db="EMBL/GenBank/DDBJ databases">
        <title>Genome sequence of Rhodococcus kyotonensis KB10.</title>
        <authorList>
            <person name="Jeong H."/>
            <person name="Hong C.E."/>
            <person name="Jo S.H."/>
            <person name="Park J.M."/>
        </authorList>
    </citation>
    <scope>NUCLEOTIDE SEQUENCE [LARGE SCALE GENOMIC DNA]</scope>
    <source>
        <strain evidence="2 3">KB10</strain>
    </source>
</reference>
<dbReference type="GO" id="GO:0016137">
    <property type="term" value="P:glycoside metabolic process"/>
    <property type="evidence" value="ECO:0007669"/>
    <property type="project" value="UniProtKB-ARBA"/>
</dbReference>
<dbReference type="SUPFAM" id="SSF102588">
    <property type="entry name" value="LmbE-like"/>
    <property type="match status" value="1"/>
</dbReference>
<dbReference type="RefSeq" id="WP_068427283.1">
    <property type="nucleotide sequence ID" value="NZ_LVHI01000019.1"/>
</dbReference>
<proteinExistence type="predicted"/>
<dbReference type="Pfam" id="PF02585">
    <property type="entry name" value="PIG-L"/>
    <property type="match status" value="1"/>
</dbReference>
<sequence length="246" mass="26949">MVEESFDGSEAGTPESVWRAWQHTYPAADLAGCRDMVVVAPHPDDEILGVGGLVSTASAAGIDVRIVAVTDGGGSHEDSPTVTREHLIAERPEESRRALTQLGVDVEPIRLGIPDGDVAAHENDVAEAVARVLTPESWCLTTWRGDRHPDHEATARACLTAASRTGVRVIEYPVWMWHWARPDHPDVPWDRAHAVALEPHVLAAKKAAVQEFRTQIAPLSEHPADRAVLPPHVLDRLLRPYEVIFL</sequence>
<evidence type="ECO:0000313" key="2">
    <source>
        <dbReference type="EMBL" id="OAK53495.1"/>
    </source>
</evidence>
<dbReference type="AlphaFoldDB" id="A0A177YDB0"/>
<organism evidence="2 3">
    <name type="scientific">Rhodococcoides kyotonense</name>
    <dbReference type="NCBI Taxonomy" id="398843"/>
    <lineage>
        <taxon>Bacteria</taxon>
        <taxon>Bacillati</taxon>
        <taxon>Actinomycetota</taxon>
        <taxon>Actinomycetes</taxon>
        <taxon>Mycobacteriales</taxon>
        <taxon>Nocardiaceae</taxon>
        <taxon>Rhodococcoides</taxon>
    </lineage>
</organism>
<keyword evidence="1" id="KW-0862">Zinc</keyword>
<accession>A0A177YDB0</accession>
<dbReference type="EMBL" id="LVHI01000019">
    <property type="protein sequence ID" value="OAK53495.1"/>
    <property type="molecule type" value="Genomic_DNA"/>
</dbReference>
<dbReference type="InterPro" id="IPR024078">
    <property type="entry name" value="LmbE-like_dom_sf"/>
</dbReference>
<dbReference type="Proteomes" id="UP000077519">
    <property type="component" value="Unassembled WGS sequence"/>
</dbReference>
<dbReference type="InterPro" id="IPR003737">
    <property type="entry name" value="GlcNAc_PI_deacetylase-related"/>
</dbReference>
<dbReference type="Gene3D" id="3.40.50.10320">
    <property type="entry name" value="LmbE-like"/>
    <property type="match status" value="1"/>
</dbReference>
<name>A0A177YDB0_9NOCA</name>
<gene>
    <name evidence="2" type="ORF">A3K89_23330</name>
</gene>
<evidence type="ECO:0000256" key="1">
    <source>
        <dbReference type="ARBA" id="ARBA00022833"/>
    </source>
</evidence>
<evidence type="ECO:0000313" key="3">
    <source>
        <dbReference type="Proteomes" id="UP000077519"/>
    </source>
</evidence>
<dbReference type="PANTHER" id="PTHR12993:SF29">
    <property type="entry name" value="BLR3841 PROTEIN"/>
    <property type="match status" value="1"/>
</dbReference>
<comment type="caution">
    <text evidence="2">The sequence shown here is derived from an EMBL/GenBank/DDBJ whole genome shotgun (WGS) entry which is preliminary data.</text>
</comment>
<protein>
    <submittedName>
        <fullName evidence="2">GlcNAc-PI de-N-acetylase</fullName>
    </submittedName>
</protein>
<dbReference type="PANTHER" id="PTHR12993">
    <property type="entry name" value="N-ACETYLGLUCOSAMINYL-PHOSPHATIDYLINOSITOL DE-N-ACETYLASE-RELATED"/>
    <property type="match status" value="1"/>
</dbReference>
<keyword evidence="3" id="KW-1185">Reference proteome</keyword>